<keyword evidence="2" id="KW-0285">Flavoprotein</keyword>
<dbReference type="Pfam" id="PF00890">
    <property type="entry name" value="FAD_binding_2"/>
    <property type="match status" value="1"/>
</dbReference>
<dbReference type="GO" id="GO:0005886">
    <property type="term" value="C:plasma membrane"/>
    <property type="evidence" value="ECO:0007669"/>
    <property type="project" value="TreeGrafter"/>
</dbReference>
<proteinExistence type="predicted"/>
<dbReference type="PIRSF" id="PIRSF000171">
    <property type="entry name" value="SDHA_APRA_LASPO"/>
    <property type="match status" value="1"/>
</dbReference>
<dbReference type="InterPro" id="IPR011803">
    <property type="entry name" value="AprA"/>
</dbReference>
<evidence type="ECO:0000256" key="1">
    <source>
        <dbReference type="ARBA" id="ARBA00001974"/>
    </source>
</evidence>
<dbReference type="GO" id="GO:0009061">
    <property type="term" value="P:anaerobic respiration"/>
    <property type="evidence" value="ECO:0007669"/>
    <property type="project" value="TreeGrafter"/>
</dbReference>
<gene>
    <name evidence="5" type="primary">aprA</name>
    <name evidence="5" type="ORF">PITCH_A420043</name>
</gene>
<reference evidence="5" key="1">
    <citation type="submission" date="2018-01" db="EMBL/GenBank/DDBJ databases">
        <authorList>
            <person name="Regsiter A."/>
            <person name="William W."/>
        </authorList>
    </citation>
    <scope>NUCLEOTIDE SEQUENCE</scope>
    <source>
        <strain evidence="5">TRIP AH-1</strain>
    </source>
</reference>
<dbReference type="GO" id="GO:0009055">
    <property type="term" value="F:electron transfer activity"/>
    <property type="evidence" value="ECO:0007669"/>
    <property type="project" value="TreeGrafter"/>
</dbReference>
<dbReference type="InterPro" id="IPR036188">
    <property type="entry name" value="FAD/NAD-bd_sf"/>
</dbReference>
<dbReference type="Gene3D" id="3.50.50.60">
    <property type="entry name" value="FAD/NAD(P)-binding domain"/>
    <property type="match status" value="1"/>
</dbReference>
<dbReference type="PANTHER" id="PTHR11632:SF51">
    <property type="entry name" value="SUCCINATE DEHYDROGENASE [UBIQUINONE] FLAVOPROTEIN SUBUNIT, MITOCHONDRIAL"/>
    <property type="match status" value="1"/>
</dbReference>
<dbReference type="SUPFAM" id="SSF46977">
    <property type="entry name" value="Succinate dehydrogenase/fumarate reductase flavoprotein C-terminal domain"/>
    <property type="match status" value="1"/>
</dbReference>
<evidence type="ECO:0000256" key="3">
    <source>
        <dbReference type="ARBA" id="ARBA00023002"/>
    </source>
</evidence>
<comment type="cofactor">
    <cofactor evidence="1">
        <name>FAD</name>
        <dbReference type="ChEBI" id="CHEBI:57692"/>
    </cofactor>
</comment>
<dbReference type="PANTHER" id="PTHR11632">
    <property type="entry name" value="SUCCINATE DEHYDROGENASE 2 FLAVOPROTEIN SUBUNIT"/>
    <property type="match status" value="1"/>
</dbReference>
<dbReference type="InterPro" id="IPR027477">
    <property type="entry name" value="Succ_DH/fumarate_Rdtase_cat_sf"/>
</dbReference>
<dbReference type="GO" id="GO:0050660">
    <property type="term" value="F:flavin adenine dinucleotide binding"/>
    <property type="evidence" value="ECO:0007669"/>
    <property type="project" value="TreeGrafter"/>
</dbReference>
<name>A0A445N0E4_9BACT</name>
<dbReference type="InterPro" id="IPR030664">
    <property type="entry name" value="SdhA/FrdA/AprA"/>
</dbReference>
<dbReference type="EMBL" id="OJIN01000184">
    <property type="protein sequence ID" value="SPD75082.1"/>
    <property type="molecule type" value="Genomic_DNA"/>
</dbReference>
<evidence type="ECO:0000259" key="4">
    <source>
        <dbReference type="Pfam" id="PF00890"/>
    </source>
</evidence>
<organism evidence="5">
    <name type="scientific">uncultured Desulfobacterium sp</name>
    <dbReference type="NCBI Taxonomy" id="201089"/>
    <lineage>
        <taxon>Bacteria</taxon>
        <taxon>Pseudomonadati</taxon>
        <taxon>Thermodesulfobacteriota</taxon>
        <taxon>Desulfobacteria</taxon>
        <taxon>Desulfobacterales</taxon>
        <taxon>Desulfobacteriaceae</taxon>
        <taxon>Desulfobacterium</taxon>
        <taxon>environmental samples</taxon>
    </lineage>
</organism>
<dbReference type="InterPro" id="IPR037099">
    <property type="entry name" value="Fum_R/Succ_DH_flav-like_C_sf"/>
</dbReference>
<feature type="domain" description="FAD-dependent oxidoreductase 2 FAD-binding" evidence="4">
    <location>
        <begin position="12"/>
        <end position="247"/>
    </location>
</feature>
<evidence type="ECO:0000313" key="5">
    <source>
        <dbReference type="EMBL" id="SPD75082.1"/>
    </source>
</evidence>
<dbReference type="EC" id="1.8.99.2" evidence="5"/>
<dbReference type="SUPFAM" id="SSF56425">
    <property type="entry name" value="Succinate dehydrogenase/fumarate reductase flavoprotein, catalytic domain"/>
    <property type="match status" value="1"/>
</dbReference>
<dbReference type="GO" id="GO:0009973">
    <property type="term" value="F:adenylyl-sulfate reductase activity"/>
    <property type="evidence" value="ECO:0007669"/>
    <property type="project" value="UniProtKB-EC"/>
</dbReference>
<protein>
    <submittedName>
        <fullName evidence="5">Adenylylsulfate reductase, alpha subunit</fullName>
        <ecNumber evidence="5">1.8.99.2</ecNumber>
    </submittedName>
</protein>
<evidence type="ECO:0000256" key="2">
    <source>
        <dbReference type="ARBA" id="ARBA00022630"/>
    </source>
</evidence>
<dbReference type="NCBIfam" id="TIGR02061">
    <property type="entry name" value="aprA"/>
    <property type="match status" value="1"/>
</dbReference>
<dbReference type="GO" id="GO:0000104">
    <property type="term" value="F:succinate dehydrogenase activity"/>
    <property type="evidence" value="ECO:0007669"/>
    <property type="project" value="TreeGrafter"/>
</dbReference>
<dbReference type="SUPFAM" id="SSF51905">
    <property type="entry name" value="FAD/NAD(P)-binding domain"/>
    <property type="match status" value="1"/>
</dbReference>
<dbReference type="Gene3D" id="3.90.700.10">
    <property type="entry name" value="Succinate dehydrogenase/fumarate reductase flavoprotein, catalytic domain"/>
    <property type="match status" value="1"/>
</dbReference>
<keyword evidence="3 5" id="KW-0560">Oxidoreductase</keyword>
<dbReference type="AlphaFoldDB" id="A0A445N0E4"/>
<accession>A0A445N0E4</accession>
<dbReference type="InterPro" id="IPR003953">
    <property type="entry name" value="FAD-dep_OxRdtase_2_FAD-bd"/>
</dbReference>
<sequence>MANFQTVEVSTDLLIVGGGFTACGAATEAAYWAKKKGLKVTLVDKAALDRSGAVAMGLSAINQYVGVRDGENTCEDYVRYVRQDLMGVSREDLVYNIARHVDSTVHLFEKWGLKIWLDENGKYVHEGRWQLMINGESYKILIAEAAKNALKEAGGEIYERVFICEPLMDGNKCVGAIGFSTREEKIYVFKAKATICCMGGAVHVFRPRSAGEGFGRSWYPPFNTGSSAYFTIKAGAEMTCQEVRFIPVRFKDAYGPVGAWFLLFKSRAISATGGEYMAVRKDELNNWAPYGLAKPIPANLRNYLGMLDVEAGLGPLYMETSEAIANLAKSFEGDPKAFKKKMKELDAEAWEDFLDMTISQAHLWAALNVRPDEKHSEIAACEPYFIGSHSGASGAWVSGPEDINTPYKWGYENMTTVDALFAAGDASGASSHKFSSGSHAEGRMAGKAAIKYIVQKGADPKIDAAQVDALKKKIVAPIELYDAHCKETTAPAVNHNYIMPDQFMHRLQKIMDEYAGGVSSAFKTSKSLLERALELFVYLKEDSAKIGASNLHDLMRAWENMHRMYQGEAHIRTILFREETRWPGYYFRADKPKMDPSWLCFVNCKMDPKTEEWTMMKKDIWTMPGV</sequence>